<dbReference type="CDD" id="cd01948">
    <property type="entry name" value="EAL"/>
    <property type="match status" value="1"/>
</dbReference>
<evidence type="ECO:0000259" key="8">
    <source>
        <dbReference type="PROSITE" id="PS50113"/>
    </source>
</evidence>
<dbReference type="CDD" id="cd01949">
    <property type="entry name" value="GGDEF"/>
    <property type="match status" value="1"/>
</dbReference>
<dbReference type="Pfam" id="PF00563">
    <property type="entry name" value="EAL"/>
    <property type="match status" value="1"/>
</dbReference>
<dbReference type="CDD" id="cd00130">
    <property type="entry name" value="PAS"/>
    <property type="match status" value="1"/>
</dbReference>
<dbReference type="Gene3D" id="3.30.450.20">
    <property type="entry name" value="PAS domain"/>
    <property type="match status" value="1"/>
</dbReference>
<dbReference type="SUPFAM" id="SSF55785">
    <property type="entry name" value="PYP-like sensor domain (PAS domain)"/>
    <property type="match status" value="1"/>
</dbReference>
<evidence type="ECO:0000256" key="5">
    <source>
        <dbReference type="ARBA" id="ARBA00023136"/>
    </source>
</evidence>
<name>A0A4R6Y021_9GAMM</name>
<evidence type="ECO:0000313" key="12">
    <source>
        <dbReference type="Proteomes" id="UP000295724"/>
    </source>
</evidence>
<dbReference type="SMART" id="SM00267">
    <property type="entry name" value="GGDEF"/>
    <property type="match status" value="1"/>
</dbReference>
<feature type="domain" description="PAS" evidence="7">
    <location>
        <begin position="376"/>
        <end position="449"/>
    </location>
</feature>
<dbReference type="InterPro" id="IPR000014">
    <property type="entry name" value="PAS"/>
</dbReference>
<dbReference type="InterPro" id="IPR000700">
    <property type="entry name" value="PAS-assoc_C"/>
</dbReference>
<gene>
    <name evidence="11" type="ORF">C8D91_0284</name>
</gene>
<dbReference type="InterPro" id="IPR035919">
    <property type="entry name" value="EAL_sf"/>
</dbReference>
<reference evidence="11 12" key="1">
    <citation type="submission" date="2019-03" db="EMBL/GenBank/DDBJ databases">
        <title>Genomic Encyclopedia of Type Strains, Phase IV (KMG-IV): sequencing the most valuable type-strain genomes for metagenomic binning, comparative biology and taxonomic classification.</title>
        <authorList>
            <person name="Goeker M."/>
        </authorList>
    </citation>
    <scope>NUCLEOTIDE SEQUENCE [LARGE SCALE GENOMIC DNA]</scope>
    <source>
        <strain evidence="11 12">DSM 25488</strain>
    </source>
</reference>
<dbReference type="SUPFAM" id="SSF55073">
    <property type="entry name" value="Nucleotide cyclase"/>
    <property type="match status" value="1"/>
</dbReference>
<evidence type="ECO:0000259" key="9">
    <source>
        <dbReference type="PROSITE" id="PS50883"/>
    </source>
</evidence>
<evidence type="ECO:0000256" key="6">
    <source>
        <dbReference type="SAM" id="Phobius"/>
    </source>
</evidence>
<dbReference type="PROSITE" id="PS50887">
    <property type="entry name" value="GGDEF"/>
    <property type="match status" value="1"/>
</dbReference>
<dbReference type="RefSeq" id="WP_099017932.1">
    <property type="nucleotide sequence ID" value="NZ_NIHB01000001.1"/>
</dbReference>
<keyword evidence="2" id="KW-1003">Cell membrane</keyword>
<evidence type="ECO:0000256" key="4">
    <source>
        <dbReference type="ARBA" id="ARBA00022989"/>
    </source>
</evidence>
<dbReference type="GO" id="GO:0005886">
    <property type="term" value="C:plasma membrane"/>
    <property type="evidence" value="ECO:0007669"/>
    <property type="project" value="UniProtKB-SubCell"/>
</dbReference>
<dbReference type="InterPro" id="IPR035965">
    <property type="entry name" value="PAS-like_dom_sf"/>
</dbReference>
<feature type="domain" description="GGDEF" evidence="10">
    <location>
        <begin position="535"/>
        <end position="673"/>
    </location>
</feature>
<keyword evidence="3 6" id="KW-0812">Transmembrane</keyword>
<protein>
    <submittedName>
        <fullName evidence="11">PAS domain S-box-containing protein/diguanylate cyclase (GGDEF)-like protein</fullName>
    </submittedName>
</protein>
<dbReference type="EMBL" id="SNZB01000001">
    <property type="protein sequence ID" value="TDR23423.1"/>
    <property type="molecule type" value="Genomic_DNA"/>
</dbReference>
<accession>A0A4R6Y021</accession>
<dbReference type="NCBIfam" id="TIGR00229">
    <property type="entry name" value="sensory_box"/>
    <property type="match status" value="1"/>
</dbReference>
<dbReference type="PANTHER" id="PTHR44757">
    <property type="entry name" value="DIGUANYLATE CYCLASE DGCP"/>
    <property type="match status" value="1"/>
</dbReference>
<dbReference type="InterPro" id="IPR000160">
    <property type="entry name" value="GGDEF_dom"/>
</dbReference>
<dbReference type="PROSITE" id="PS50113">
    <property type="entry name" value="PAC"/>
    <property type="match status" value="1"/>
</dbReference>
<sequence>MVSRRRSIAWWTVVNVTVAVVYASCCYMAQKYMVRPTLSVAIWPAAGLGIGLIMVWGKKIIPALVMGEIINSLVLYQIHLDFGWNKMAMYDMLLLANNIFRPLFAGFLARYVIGPEPRLIQFKQILRFFVFATMLPCLLSTTIFVVLLTAAGHYTTDDYFVKGGLWYLGDLMSVLILTPVVMAFFAKPRTIWRPRIISVALPVSAGFLMVFALFNSFKSYEENRINELVKNHASYIVNTAEIHLFSYQELIQYLEQSRDGLNLDSYKIEIDEQQGDVWVNRYTSQNVLTTRHQNLISHETLQLGNKPYRITFTPTNQYFSEESSSSLWLTLFIALCFTGFVGIGMLTLTGRHWLTAKAVKDRTIQLKLINQELKERNNNYQRIIESQPVIFWKVNLQLDKVTFVSHEAESILGYSVDEWLNQPHFFSKIIHPDDISLVKDTMHKDYQTESNVEVEYRIKHVNGQYRWFRDVLHIPEDFNESHEVMGMLVDITEKKNDTEKIHHLAFHDYLTQLPNRQKFQNVLHDLIQYGQQHKKYGAVLFLDMDRFKVLNDALGHHFGDQLLLKIANRLLEFDEDFKVMARFGGDEFVLATDCEYENANDAAVQIILLAEQIINRLAEAYNINKHHHICTVSMGISLYPIDNSTVNDIIRQADVAMYRSKEQGRNQVTMYHESMQKDNDKMLFVEQVLRNAVSHDNFILKYQPIVDSDRNVVCFESLIRIYNDQQTIYPDDFIPVAEDTDLIQQVGRWVISHACLKIMDCEYNISVNVSSKQFHQQGFIMYIGQMMKRFNIEAGKLVIELTEGVVVGNIKEIQYKFNRLKDMGVMIAIDDFGTGYSSLEYLRQLPIDYLKIDKSFVFDLGHDESSRVIIETIISMAQHLNLKTVAEGVETEEQFKVLKAIGCDLYQGYLFGKPGDLMSLQ</sequence>
<proteinExistence type="predicted"/>
<dbReference type="InterPro" id="IPR043128">
    <property type="entry name" value="Rev_trsase/Diguanyl_cyclase"/>
</dbReference>
<feature type="domain" description="EAL" evidence="9">
    <location>
        <begin position="682"/>
        <end position="921"/>
    </location>
</feature>
<dbReference type="PROSITE" id="PS50883">
    <property type="entry name" value="EAL"/>
    <property type="match status" value="1"/>
</dbReference>
<keyword evidence="4 6" id="KW-1133">Transmembrane helix</keyword>
<dbReference type="SMART" id="SM00052">
    <property type="entry name" value="EAL"/>
    <property type="match status" value="1"/>
</dbReference>
<evidence type="ECO:0000259" key="7">
    <source>
        <dbReference type="PROSITE" id="PS50112"/>
    </source>
</evidence>
<dbReference type="Pfam" id="PF05231">
    <property type="entry name" value="MASE1"/>
    <property type="match status" value="1"/>
</dbReference>
<dbReference type="InterPro" id="IPR029787">
    <property type="entry name" value="Nucleotide_cyclase"/>
</dbReference>
<dbReference type="OrthoDB" id="9816034at2"/>
<feature type="transmembrane region" description="Helical" evidence="6">
    <location>
        <begin position="7"/>
        <end position="30"/>
    </location>
</feature>
<dbReference type="Gene3D" id="3.20.20.450">
    <property type="entry name" value="EAL domain"/>
    <property type="match status" value="1"/>
</dbReference>
<evidence type="ECO:0000256" key="3">
    <source>
        <dbReference type="ARBA" id="ARBA00022692"/>
    </source>
</evidence>
<evidence type="ECO:0000313" key="11">
    <source>
        <dbReference type="EMBL" id="TDR23423.1"/>
    </source>
</evidence>
<dbReference type="Pfam" id="PF08447">
    <property type="entry name" value="PAS_3"/>
    <property type="match status" value="1"/>
</dbReference>
<feature type="transmembrane region" description="Helical" evidence="6">
    <location>
        <begin position="92"/>
        <end position="113"/>
    </location>
</feature>
<dbReference type="Gene3D" id="3.30.70.270">
    <property type="match status" value="1"/>
</dbReference>
<keyword evidence="12" id="KW-1185">Reference proteome</keyword>
<dbReference type="SUPFAM" id="SSF141868">
    <property type="entry name" value="EAL domain-like"/>
    <property type="match status" value="1"/>
</dbReference>
<dbReference type="PANTHER" id="PTHR44757:SF2">
    <property type="entry name" value="BIOFILM ARCHITECTURE MAINTENANCE PROTEIN MBAA"/>
    <property type="match status" value="1"/>
</dbReference>
<feature type="transmembrane region" description="Helical" evidence="6">
    <location>
        <begin position="327"/>
        <end position="348"/>
    </location>
</feature>
<evidence type="ECO:0000256" key="1">
    <source>
        <dbReference type="ARBA" id="ARBA00004651"/>
    </source>
</evidence>
<dbReference type="Pfam" id="PF00990">
    <property type="entry name" value="GGDEF"/>
    <property type="match status" value="1"/>
</dbReference>
<dbReference type="NCBIfam" id="TIGR00254">
    <property type="entry name" value="GGDEF"/>
    <property type="match status" value="1"/>
</dbReference>
<dbReference type="SMART" id="SM00091">
    <property type="entry name" value="PAS"/>
    <property type="match status" value="1"/>
</dbReference>
<comment type="caution">
    <text evidence="11">The sequence shown here is derived from an EMBL/GenBank/DDBJ whole genome shotgun (WGS) entry which is preliminary data.</text>
</comment>
<organism evidence="11 12">
    <name type="scientific">Marinicella litoralis</name>
    <dbReference type="NCBI Taxonomy" id="644220"/>
    <lineage>
        <taxon>Bacteria</taxon>
        <taxon>Pseudomonadati</taxon>
        <taxon>Pseudomonadota</taxon>
        <taxon>Gammaproteobacteria</taxon>
        <taxon>Lysobacterales</taxon>
        <taxon>Marinicellaceae</taxon>
        <taxon>Marinicella</taxon>
    </lineage>
</organism>
<dbReference type="InterPro" id="IPR007895">
    <property type="entry name" value="MASE1"/>
</dbReference>
<dbReference type="PROSITE" id="PS50112">
    <property type="entry name" value="PAS"/>
    <property type="match status" value="1"/>
</dbReference>
<dbReference type="InterPro" id="IPR052155">
    <property type="entry name" value="Biofilm_reg_signaling"/>
</dbReference>
<evidence type="ECO:0000259" key="10">
    <source>
        <dbReference type="PROSITE" id="PS50887"/>
    </source>
</evidence>
<comment type="subcellular location">
    <subcellularLocation>
        <location evidence="1">Cell membrane</location>
        <topology evidence="1">Multi-pass membrane protein</topology>
    </subcellularLocation>
</comment>
<evidence type="ECO:0000256" key="2">
    <source>
        <dbReference type="ARBA" id="ARBA00022475"/>
    </source>
</evidence>
<keyword evidence="5 6" id="KW-0472">Membrane</keyword>
<dbReference type="Proteomes" id="UP000295724">
    <property type="component" value="Unassembled WGS sequence"/>
</dbReference>
<dbReference type="InterPro" id="IPR013655">
    <property type="entry name" value="PAS_fold_3"/>
</dbReference>
<dbReference type="InterPro" id="IPR001633">
    <property type="entry name" value="EAL_dom"/>
</dbReference>
<feature type="domain" description="PAC" evidence="8">
    <location>
        <begin position="452"/>
        <end position="503"/>
    </location>
</feature>
<feature type="transmembrane region" description="Helical" evidence="6">
    <location>
        <begin position="36"/>
        <end position="56"/>
    </location>
</feature>
<dbReference type="AlphaFoldDB" id="A0A4R6Y021"/>
<feature type="transmembrane region" description="Helical" evidence="6">
    <location>
        <begin position="125"/>
        <end position="152"/>
    </location>
</feature>
<feature type="transmembrane region" description="Helical" evidence="6">
    <location>
        <begin position="196"/>
        <end position="214"/>
    </location>
</feature>
<feature type="transmembrane region" description="Helical" evidence="6">
    <location>
        <begin position="164"/>
        <end position="184"/>
    </location>
</feature>